<evidence type="ECO:0000256" key="1">
    <source>
        <dbReference type="ARBA" id="ARBA00022723"/>
    </source>
</evidence>
<keyword evidence="2" id="KW-0862">Zinc</keyword>
<evidence type="ECO:0000259" key="5">
    <source>
        <dbReference type="Pfam" id="PF20511"/>
    </source>
</evidence>
<gene>
    <name evidence="7" type="ORF">DYH56_08080</name>
</gene>
<evidence type="ECO:0000259" key="6">
    <source>
        <dbReference type="Pfam" id="PF21621"/>
    </source>
</evidence>
<dbReference type="PIRSF" id="PIRSF036894">
    <property type="entry name" value="PMI_Firm_short"/>
    <property type="match status" value="1"/>
</dbReference>
<dbReference type="PANTHER" id="PTHR42742">
    <property type="entry name" value="TRANSCRIPTIONAL REPRESSOR MPRA"/>
    <property type="match status" value="1"/>
</dbReference>
<dbReference type="Gene3D" id="2.60.120.10">
    <property type="entry name" value="Jelly Rolls"/>
    <property type="match status" value="2"/>
</dbReference>
<dbReference type="InterPro" id="IPR011051">
    <property type="entry name" value="RmlC_Cupin_sf"/>
</dbReference>
<dbReference type="Pfam" id="PF21621">
    <property type="entry name" value="MPI_cupin_dom"/>
    <property type="match status" value="1"/>
</dbReference>
<evidence type="ECO:0000256" key="2">
    <source>
        <dbReference type="ARBA" id="ARBA00022833"/>
    </source>
</evidence>
<evidence type="ECO:0000313" key="7">
    <source>
        <dbReference type="EMBL" id="REI41170.1"/>
    </source>
</evidence>
<dbReference type="Proteomes" id="UP000263486">
    <property type="component" value="Unassembled WGS sequence"/>
</dbReference>
<dbReference type="CDD" id="cd07010">
    <property type="entry name" value="cupin_PMI_type_I_N_bac"/>
    <property type="match status" value="1"/>
</dbReference>
<evidence type="ECO:0000256" key="3">
    <source>
        <dbReference type="ARBA" id="ARBA00029741"/>
    </source>
</evidence>
<evidence type="ECO:0000256" key="4">
    <source>
        <dbReference type="ARBA" id="ARBA00030762"/>
    </source>
</evidence>
<dbReference type="SUPFAM" id="SSF51182">
    <property type="entry name" value="RmlC-like cupins"/>
    <property type="match status" value="1"/>
</dbReference>
<organism evidence="7 8">
    <name type="scientific">Psychrilyobacter piezotolerans</name>
    <dbReference type="NCBI Taxonomy" id="2293438"/>
    <lineage>
        <taxon>Bacteria</taxon>
        <taxon>Fusobacteriati</taxon>
        <taxon>Fusobacteriota</taxon>
        <taxon>Fusobacteriia</taxon>
        <taxon>Fusobacteriales</taxon>
        <taxon>Fusobacteriaceae</taxon>
        <taxon>Psychrilyobacter</taxon>
    </lineage>
</organism>
<protein>
    <recommendedName>
        <fullName evidence="3">Phosphohexomutase</fullName>
    </recommendedName>
    <alternativeName>
        <fullName evidence="4">Phosphomannose isomerase</fullName>
    </alternativeName>
</protein>
<dbReference type="InterPro" id="IPR014710">
    <property type="entry name" value="RmlC-like_jellyroll"/>
</dbReference>
<dbReference type="Pfam" id="PF20511">
    <property type="entry name" value="PMI_typeI_cat"/>
    <property type="match status" value="1"/>
</dbReference>
<reference evidence="7 8" key="1">
    <citation type="submission" date="2018-08" db="EMBL/GenBank/DDBJ databases">
        <title>Draft genome sequence of Psychrilyobacter sp. strain SD5 isolated from Black Sea water.</title>
        <authorList>
            <person name="Yadav S."/>
            <person name="Villanueva L."/>
            <person name="Damste J.S.S."/>
        </authorList>
    </citation>
    <scope>NUCLEOTIDE SEQUENCE [LARGE SCALE GENOMIC DNA]</scope>
    <source>
        <strain evidence="7 8">SD5</strain>
    </source>
</reference>
<dbReference type="InterPro" id="IPR014628">
    <property type="entry name" value="Man6P_isomerase_Firm_short"/>
</dbReference>
<dbReference type="PANTHER" id="PTHR42742:SF3">
    <property type="entry name" value="FRUCTOKINASE"/>
    <property type="match status" value="1"/>
</dbReference>
<keyword evidence="8" id="KW-1185">Reference proteome</keyword>
<proteinExistence type="predicted"/>
<dbReference type="GO" id="GO:0016853">
    <property type="term" value="F:isomerase activity"/>
    <property type="evidence" value="ECO:0007669"/>
    <property type="project" value="UniProtKB-KW"/>
</dbReference>
<evidence type="ECO:0000313" key="8">
    <source>
        <dbReference type="Proteomes" id="UP000263486"/>
    </source>
</evidence>
<comment type="caution">
    <text evidence="7">The sequence shown here is derived from an EMBL/GenBank/DDBJ whole genome shotgun (WGS) entry which is preliminary data.</text>
</comment>
<keyword evidence="1" id="KW-0479">Metal-binding</keyword>
<sequence>MEKLYPLKFKKVFKEKIWGGRSFSEKLNMILPTEKLYGESWEVSSHKNGMSVVENGRLEGKTLEELFLDYKGDFAGENIYTKYGKKFPLLIKYLDINDRLSVQVHPNDDYALRVEGESGKSESWYILEASEDARLIMGLKRGITPEIFAQKTKDKDFKNLFNVISVKKGDFISITPGLIHASLEGSVLICEVQQNSDTTYRIYDFDRLVDGKLRELHLDKAMEVIDYENIPRISSEKNRVNIKIDGGLKQEIIRDKYFNIDKLLLEEKFEDTDRASFMIYSILEGEGNLTCDGVSYPIKKGDTWYIPPKLEVAVEGKLEILKTYL</sequence>
<dbReference type="EMBL" id="QUAJ01000012">
    <property type="protein sequence ID" value="REI41170.1"/>
    <property type="molecule type" value="Genomic_DNA"/>
</dbReference>
<keyword evidence="7" id="KW-0413">Isomerase</keyword>
<dbReference type="InterPro" id="IPR049071">
    <property type="entry name" value="MPI_cupin_dom"/>
</dbReference>
<dbReference type="InterPro" id="IPR046457">
    <property type="entry name" value="PMI_typeI_cat"/>
</dbReference>
<name>A0ABX9KHD7_9FUSO</name>
<accession>A0ABX9KHD7</accession>
<dbReference type="RefSeq" id="WP_114642341.1">
    <property type="nucleotide sequence ID" value="NZ_JAACIO010000013.1"/>
</dbReference>
<feature type="domain" description="Phosphomannose isomerase type I catalytic" evidence="5">
    <location>
        <begin position="8"/>
        <end position="111"/>
    </location>
</feature>
<dbReference type="InterPro" id="IPR051804">
    <property type="entry name" value="Carb_Metab_Reg_Kinase/Isom"/>
</dbReference>
<feature type="domain" description="Mannose-6-phosphate isomerase cupin" evidence="6">
    <location>
        <begin position="255"/>
        <end position="324"/>
    </location>
</feature>